<accession>K3XBG3</accession>
<feature type="compositionally biased region" description="Polar residues" evidence="2">
    <location>
        <begin position="155"/>
        <end position="179"/>
    </location>
</feature>
<dbReference type="VEuPathDB" id="FungiDB:PYU1_G014531"/>
<dbReference type="Gene3D" id="1.25.40.10">
    <property type="entry name" value="Tetratricopeptide repeat domain"/>
    <property type="match status" value="1"/>
</dbReference>
<dbReference type="Pfam" id="PF13432">
    <property type="entry name" value="TPR_16"/>
    <property type="match status" value="1"/>
</dbReference>
<dbReference type="InterPro" id="IPR019734">
    <property type="entry name" value="TPR_rpt"/>
</dbReference>
<organism evidence="3 4">
    <name type="scientific">Globisporangium ultimum (strain ATCC 200006 / CBS 805.95 / DAOM BR144)</name>
    <name type="common">Pythium ultimum</name>
    <dbReference type="NCBI Taxonomy" id="431595"/>
    <lineage>
        <taxon>Eukaryota</taxon>
        <taxon>Sar</taxon>
        <taxon>Stramenopiles</taxon>
        <taxon>Oomycota</taxon>
        <taxon>Peronosporomycetes</taxon>
        <taxon>Pythiales</taxon>
        <taxon>Pythiaceae</taxon>
        <taxon>Globisporangium</taxon>
    </lineage>
</organism>
<dbReference type="EnsemblProtists" id="PYU1_T014562">
    <property type="protein sequence ID" value="PYU1_T014562"/>
    <property type="gene ID" value="PYU1_G014531"/>
</dbReference>
<sequence length="306" mass="33276">MRSASFARRPSTLVNLRDIQQLILECDATLRDDPTCLHTRAIRGHACMKAKLWDRAIHDFSEILRCRPEDIHGRFSRGMAYFKSGQIAAAQRDFSHVLELNSHHVMARYARAGCFNTEGEFQEAIQEYTIALQHDEKENERSGLWRDPTAARAQSMYQHGTTEAATLTSSAGSMRNSESGPVEDRQPVISATTIAPTTDTTSNSTSDSLQPRADQPPAPKRLVERPTANQPHTIQTARKVVQVRVNLSEFAAPAPAPGSKLADASAPSGNATSGIPAPPQHPAAAAVGSKPAAVLLRAVRKVTVML</sequence>
<dbReference type="eggNOG" id="ENOG502SN9H">
    <property type="taxonomic scope" value="Eukaryota"/>
</dbReference>
<protein>
    <submittedName>
        <fullName evidence="3">Uncharacterized protein</fullName>
    </submittedName>
</protein>
<name>K3XBG3_GLOUD</name>
<keyword evidence="1" id="KW-0802">TPR repeat</keyword>
<dbReference type="SUPFAM" id="SSF48452">
    <property type="entry name" value="TPR-like"/>
    <property type="match status" value="1"/>
</dbReference>
<dbReference type="AlphaFoldDB" id="K3XBG3"/>
<reference evidence="4" key="2">
    <citation type="submission" date="2010-04" db="EMBL/GenBank/DDBJ databases">
        <authorList>
            <person name="Buell R."/>
            <person name="Hamilton J."/>
            <person name="Hostetler J."/>
        </authorList>
    </citation>
    <scope>NUCLEOTIDE SEQUENCE [LARGE SCALE GENOMIC DNA]</scope>
    <source>
        <strain evidence="4">DAOM:BR144</strain>
    </source>
</reference>
<dbReference type="SMART" id="SM00028">
    <property type="entry name" value="TPR"/>
    <property type="match status" value="3"/>
</dbReference>
<feature type="region of interest" description="Disordered" evidence="2">
    <location>
        <begin position="153"/>
        <end position="236"/>
    </location>
</feature>
<keyword evidence="4" id="KW-1185">Reference proteome</keyword>
<dbReference type="InParanoid" id="K3XBG3"/>
<feature type="compositionally biased region" description="Polar residues" evidence="2">
    <location>
        <begin position="227"/>
        <end position="236"/>
    </location>
</feature>
<dbReference type="STRING" id="431595.K3XBG3"/>
<evidence type="ECO:0000256" key="2">
    <source>
        <dbReference type="SAM" id="MobiDB-lite"/>
    </source>
</evidence>
<reference evidence="3" key="3">
    <citation type="submission" date="2015-02" db="UniProtKB">
        <authorList>
            <consortium name="EnsemblProtists"/>
        </authorList>
    </citation>
    <scope>IDENTIFICATION</scope>
    <source>
        <strain evidence="3">DAOM BR144</strain>
    </source>
</reference>
<feature type="repeat" description="TPR" evidence="1">
    <location>
        <begin position="71"/>
        <end position="104"/>
    </location>
</feature>
<dbReference type="InterPro" id="IPR011990">
    <property type="entry name" value="TPR-like_helical_dom_sf"/>
</dbReference>
<dbReference type="PANTHER" id="PTHR44523">
    <property type="entry name" value="TETRATRICOPEPTIDE REPEAT PROTEIN 13"/>
    <property type="match status" value="1"/>
</dbReference>
<evidence type="ECO:0000256" key="1">
    <source>
        <dbReference type="PROSITE-ProRule" id="PRU00339"/>
    </source>
</evidence>
<feature type="region of interest" description="Disordered" evidence="2">
    <location>
        <begin position="252"/>
        <end position="289"/>
    </location>
</feature>
<reference evidence="4" key="1">
    <citation type="journal article" date="2010" name="Genome Biol.">
        <title>Genome sequence of the necrotrophic plant pathogen Pythium ultimum reveals original pathogenicity mechanisms and effector repertoire.</title>
        <authorList>
            <person name="Levesque C.A."/>
            <person name="Brouwer H."/>
            <person name="Cano L."/>
            <person name="Hamilton J.P."/>
            <person name="Holt C."/>
            <person name="Huitema E."/>
            <person name="Raffaele S."/>
            <person name="Robideau G.P."/>
            <person name="Thines M."/>
            <person name="Win J."/>
            <person name="Zerillo M.M."/>
            <person name="Beakes G.W."/>
            <person name="Boore J.L."/>
            <person name="Busam D."/>
            <person name="Dumas B."/>
            <person name="Ferriera S."/>
            <person name="Fuerstenberg S.I."/>
            <person name="Gachon C.M."/>
            <person name="Gaulin E."/>
            <person name="Govers F."/>
            <person name="Grenville-Briggs L."/>
            <person name="Horner N."/>
            <person name="Hostetler J."/>
            <person name="Jiang R.H."/>
            <person name="Johnson J."/>
            <person name="Krajaejun T."/>
            <person name="Lin H."/>
            <person name="Meijer H.J."/>
            <person name="Moore B."/>
            <person name="Morris P."/>
            <person name="Phuntmart V."/>
            <person name="Puiu D."/>
            <person name="Shetty J."/>
            <person name="Stajich J.E."/>
            <person name="Tripathy S."/>
            <person name="Wawra S."/>
            <person name="van West P."/>
            <person name="Whitty B.R."/>
            <person name="Coutinho P.M."/>
            <person name="Henrissat B."/>
            <person name="Martin F."/>
            <person name="Thomas P.D."/>
            <person name="Tyler B.M."/>
            <person name="De Vries R.P."/>
            <person name="Kamoun S."/>
            <person name="Yandell M."/>
            <person name="Tisserat N."/>
            <person name="Buell C.R."/>
        </authorList>
    </citation>
    <scope>NUCLEOTIDE SEQUENCE</scope>
    <source>
        <strain evidence="4">DAOM:BR144</strain>
    </source>
</reference>
<evidence type="ECO:0000313" key="4">
    <source>
        <dbReference type="Proteomes" id="UP000019132"/>
    </source>
</evidence>
<evidence type="ECO:0000313" key="3">
    <source>
        <dbReference type="EnsemblProtists" id="PYU1_T014562"/>
    </source>
</evidence>
<dbReference type="EMBL" id="GL376574">
    <property type="status" value="NOT_ANNOTATED_CDS"/>
    <property type="molecule type" value="Genomic_DNA"/>
</dbReference>
<dbReference type="PROSITE" id="PS50005">
    <property type="entry name" value="TPR"/>
    <property type="match status" value="1"/>
</dbReference>
<dbReference type="Proteomes" id="UP000019132">
    <property type="component" value="Unassembled WGS sequence"/>
</dbReference>
<feature type="compositionally biased region" description="Low complexity" evidence="2">
    <location>
        <begin position="189"/>
        <end position="208"/>
    </location>
</feature>
<dbReference type="HOGENOM" id="CLU_079236_0_0_1"/>
<dbReference type="PANTHER" id="PTHR44523:SF1">
    <property type="entry name" value="TETRATRICOPEPTIDE REPEAT PROTEIN 13"/>
    <property type="match status" value="1"/>
</dbReference>
<proteinExistence type="predicted"/>